<dbReference type="Proteomes" id="UP000243502">
    <property type="component" value="Chromosome 1"/>
</dbReference>
<proteinExistence type="predicted"/>
<reference evidence="1 2" key="1">
    <citation type="submission" date="2018-01" db="EMBL/GenBank/DDBJ databases">
        <title>Species boundaries and ecological features among Paraburkholderia terrae DSMZ17804T, P. hospita DSMZ17164T and P. caribensis DSMZ13236T.</title>
        <authorList>
            <person name="Pratama A.A."/>
        </authorList>
    </citation>
    <scope>NUCLEOTIDE SEQUENCE [LARGE SCALE GENOMIC DNA]</scope>
    <source>
        <strain evidence="1 2">DSM 17804</strain>
    </source>
</reference>
<dbReference type="EMBL" id="CP026111">
    <property type="protein sequence ID" value="AUT59220.1"/>
    <property type="molecule type" value="Genomic_DNA"/>
</dbReference>
<organism evidence="1 2">
    <name type="scientific">Paraburkholderia terrae</name>
    <dbReference type="NCBI Taxonomy" id="311230"/>
    <lineage>
        <taxon>Bacteria</taxon>
        <taxon>Pseudomonadati</taxon>
        <taxon>Pseudomonadota</taxon>
        <taxon>Betaproteobacteria</taxon>
        <taxon>Burkholderiales</taxon>
        <taxon>Burkholderiaceae</taxon>
        <taxon>Paraburkholderia</taxon>
    </lineage>
</organism>
<sequence length="66" mass="7037">MPSDALPDAPANPCCQYSTGIIRLSFSIAFAPSAGVVTVAGRDPFPLPRLASMFAGRRRLPPSYRT</sequence>
<name>A0A2I8EI91_9BURK</name>
<protein>
    <submittedName>
        <fullName evidence="1">Uncharacterized protein</fullName>
    </submittedName>
</protein>
<evidence type="ECO:0000313" key="2">
    <source>
        <dbReference type="Proteomes" id="UP000243502"/>
    </source>
</evidence>
<dbReference type="KEGG" id="pter:C2L65_06095"/>
<gene>
    <name evidence="1" type="ORF">C2L65_06095</name>
</gene>
<accession>A0A2I8EI91</accession>
<dbReference type="AlphaFoldDB" id="A0A2I8EI91"/>
<evidence type="ECO:0000313" key="1">
    <source>
        <dbReference type="EMBL" id="AUT59220.1"/>
    </source>
</evidence>